<protein>
    <submittedName>
        <fullName evidence="10">Glycosyltransferase group 1, putative</fullName>
    </submittedName>
</protein>
<evidence type="ECO:0000256" key="5">
    <source>
        <dbReference type="ARBA" id="ARBA00022692"/>
    </source>
</evidence>
<dbReference type="VEuPathDB" id="TriTrypDB:BSAL_75355"/>
<name>A0A0S4IVD9_BODSA</name>
<dbReference type="PANTHER" id="PTHR13036">
    <property type="entry name" value="BETA1,4 MANNOSYLTRANSFERASE"/>
    <property type="match status" value="1"/>
</dbReference>
<evidence type="ECO:0000256" key="4">
    <source>
        <dbReference type="ARBA" id="ARBA00022679"/>
    </source>
</evidence>
<organism evidence="10 11">
    <name type="scientific">Bodo saltans</name>
    <name type="common">Flagellated protozoan</name>
    <dbReference type="NCBI Taxonomy" id="75058"/>
    <lineage>
        <taxon>Eukaryota</taxon>
        <taxon>Discoba</taxon>
        <taxon>Euglenozoa</taxon>
        <taxon>Kinetoplastea</taxon>
        <taxon>Metakinetoplastina</taxon>
        <taxon>Eubodonida</taxon>
        <taxon>Bodonidae</taxon>
        <taxon>Bodo</taxon>
    </lineage>
</organism>
<dbReference type="PANTHER" id="PTHR13036:SF0">
    <property type="entry name" value="CHITOBIOSYLDIPHOSPHODOLICHOL BETA-MANNOSYLTRANSFERASE"/>
    <property type="match status" value="1"/>
</dbReference>
<dbReference type="OMA" id="WKWTLLQ"/>
<dbReference type="AlphaFoldDB" id="A0A0S4IVD9"/>
<evidence type="ECO:0000256" key="1">
    <source>
        <dbReference type="ARBA" id="ARBA00004389"/>
    </source>
</evidence>
<comment type="pathway">
    <text evidence="2">Protein modification; protein glycosylation.</text>
</comment>
<reference evidence="11" key="1">
    <citation type="submission" date="2015-09" db="EMBL/GenBank/DDBJ databases">
        <authorList>
            <consortium name="Pathogen Informatics"/>
        </authorList>
    </citation>
    <scope>NUCLEOTIDE SEQUENCE [LARGE SCALE GENOMIC DNA]</scope>
    <source>
        <strain evidence="11">Lake Konstanz</strain>
    </source>
</reference>
<proteinExistence type="predicted"/>
<evidence type="ECO:0000256" key="2">
    <source>
        <dbReference type="ARBA" id="ARBA00004922"/>
    </source>
</evidence>
<dbReference type="EMBL" id="CYKH01000688">
    <property type="protein sequence ID" value="CUG17837.1"/>
    <property type="molecule type" value="Genomic_DNA"/>
</dbReference>
<dbReference type="OrthoDB" id="614844at2759"/>
<evidence type="ECO:0000256" key="7">
    <source>
        <dbReference type="ARBA" id="ARBA00022989"/>
    </source>
</evidence>
<keyword evidence="11" id="KW-1185">Reference proteome</keyword>
<evidence type="ECO:0000256" key="8">
    <source>
        <dbReference type="ARBA" id="ARBA00023136"/>
    </source>
</evidence>
<keyword evidence="7 9" id="KW-1133">Transmembrane helix</keyword>
<comment type="subcellular location">
    <subcellularLocation>
        <location evidence="1">Endoplasmic reticulum membrane</location>
        <topology evidence="1">Single-pass membrane protein</topology>
    </subcellularLocation>
</comment>
<evidence type="ECO:0000313" key="11">
    <source>
        <dbReference type="Proteomes" id="UP000051952"/>
    </source>
</evidence>
<feature type="transmembrane region" description="Helical" evidence="9">
    <location>
        <begin position="6"/>
        <end position="27"/>
    </location>
</feature>
<sequence length="551" mass="60992">MLVELGFVVVIAAFWGMMNLNFIAALINVAKTTQKIDLTIRHRAVVMVGGDFARSPRMQYHAVSLVTSNLYHIISLVGVDDGNKLCEALQPHQAPREGVVIEKRGLLRLGDRKGILGAVMAIAEKCPVKPLRWVLVTICRVAIFMGYFGLELHRVMSSSLDISKPVQATTSKAPRLFVNLTIPQLVMCQTPPAVPFVVLVKVVRCVVLLFAVWPLRFAVVPLVNQFFVTNNEQSATLARIASSIRSPQVIVDWHNFGFTLLQVDHRPHVIVAIYKFFERYFCCGDVNLTVSRAMQRALTTKNGNQRIGPFMLSTPVHVLYDTAPAFFSHVSRQKAIQQLRLGTTNSVITNVPSWFICPNSELSKKGLLIVSSTSWGSDDDYGMVVGALKRLDQHLSADGRSVLKNVWLVVTGKGPTRQRFEDTVAAAQLSPAVTVSTVYFQSFLDYSTMLGAGDIGLSVHFSSSGLDLPMKCVDMLGAGLPVAAIAYECIEELVTEKSGWLFRDELALFDLLLSCLTESGQESVQKKAVYVAEHRELWEESWDRVVKPLLA</sequence>
<dbReference type="GO" id="GO:0005789">
    <property type="term" value="C:endoplasmic reticulum membrane"/>
    <property type="evidence" value="ECO:0007669"/>
    <property type="project" value="UniProtKB-SubCell"/>
</dbReference>
<evidence type="ECO:0000256" key="9">
    <source>
        <dbReference type="SAM" id="Phobius"/>
    </source>
</evidence>
<dbReference type="Gene3D" id="3.40.50.2000">
    <property type="entry name" value="Glycogen Phosphorylase B"/>
    <property type="match status" value="1"/>
</dbReference>
<gene>
    <name evidence="10" type="ORF">BSAL_75355</name>
</gene>
<accession>A0A0S4IVD9</accession>
<dbReference type="Proteomes" id="UP000051952">
    <property type="component" value="Unassembled WGS sequence"/>
</dbReference>
<keyword evidence="5 9" id="KW-0812">Transmembrane</keyword>
<keyword evidence="3" id="KW-0328">Glycosyltransferase</keyword>
<evidence type="ECO:0000256" key="3">
    <source>
        <dbReference type="ARBA" id="ARBA00022676"/>
    </source>
</evidence>
<dbReference type="SUPFAM" id="SSF53756">
    <property type="entry name" value="UDP-Glycosyltransferase/glycogen phosphorylase"/>
    <property type="match status" value="1"/>
</dbReference>
<dbReference type="InterPro" id="IPR026051">
    <property type="entry name" value="ALG1-like"/>
</dbReference>
<evidence type="ECO:0000313" key="10">
    <source>
        <dbReference type="EMBL" id="CUG17837.1"/>
    </source>
</evidence>
<feature type="transmembrane region" description="Helical" evidence="9">
    <location>
        <begin position="130"/>
        <end position="150"/>
    </location>
</feature>
<evidence type="ECO:0000256" key="6">
    <source>
        <dbReference type="ARBA" id="ARBA00022824"/>
    </source>
</evidence>
<dbReference type="GO" id="GO:0000030">
    <property type="term" value="F:mannosyltransferase activity"/>
    <property type="evidence" value="ECO:0007669"/>
    <property type="project" value="InterPro"/>
</dbReference>
<keyword evidence="6" id="KW-0256">Endoplasmic reticulum</keyword>
<keyword evidence="4 10" id="KW-0808">Transferase</keyword>
<keyword evidence="8 9" id="KW-0472">Membrane</keyword>